<organism evidence="1 2">
    <name type="scientific">Arachis hypogaea</name>
    <name type="common">Peanut</name>
    <dbReference type="NCBI Taxonomy" id="3818"/>
    <lineage>
        <taxon>Eukaryota</taxon>
        <taxon>Viridiplantae</taxon>
        <taxon>Streptophyta</taxon>
        <taxon>Embryophyta</taxon>
        <taxon>Tracheophyta</taxon>
        <taxon>Spermatophyta</taxon>
        <taxon>Magnoliopsida</taxon>
        <taxon>eudicotyledons</taxon>
        <taxon>Gunneridae</taxon>
        <taxon>Pentapetalae</taxon>
        <taxon>rosids</taxon>
        <taxon>fabids</taxon>
        <taxon>Fabales</taxon>
        <taxon>Fabaceae</taxon>
        <taxon>Papilionoideae</taxon>
        <taxon>50 kb inversion clade</taxon>
        <taxon>dalbergioids sensu lato</taxon>
        <taxon>Dalbergieae</taxon>
        <taxon>Pterocarpus clade</taxon>
        <taxon>Arachis</taxon>
    </lineage>
</organism>
<dbReference type="PANTHER" id="PTHR31170:SF23">
    <property type="match status" value="1"/>
</dbReference>
<name>A0A444YCB3_ARAHY</name>
<evidence type="ECO:0000313" key="1">
    <source>
        <dbReference type="EMBL" id="RYQ99556.1"/>
    </source>
</evidence>
<reference evidence="1 2" key="1">
    <citation type="submission" date="2019-01" db="EMBL/GenBank/DDBJ databases">
        <title>Sequencing of cultivated peanut Arachis hypogaea provides insights into genome evolution and oil improvement.</title>
        <authorList>
            <person name="Chen X."/>
        </authorList>
    </citation>
    <scope>NUCLEOTIDE SEQUENCE [LARGE SCALE GENOMIC DNA]</scope>
    <source>
        <strain evidence="2">cv. Fuhuasheng</strain>
        <tissue evidence="1">Leaves</tissue>
    </source>
</reference>
<dbReference type="Pfam" id="PF03140">
    <property type="entry name" value="DUF247"/>
    <property type="match status" value="1"/>
</dbReference>
<dbReference type="EMBL" id="SDMP01000017">
    <property type="protein sequence ID" value="RYQ99556.1"/>
    <property type="molecule type" value="Genomic_DNA"/>
</dbReference>
<evidence type="ECO:0000313" key="2">
    <source>
        <dbReference type="Proteomes" id="UP000289738"/>
    </source>
</evidence>
<comment type="caution">
    <text evidence="1">The sequence shown here is derived from an EMBL/GenBank/DDBJ whole genome shotgun (WGS) entry which is preliminary data.</text>
</comment>
<dbReference type="InterPro" id="IPR004158">
    <property type="entry name" value="DUF247_pln"/>
</dbReference>
<sequence>MLENQVPFFVLEKLYNLAFPSTLNSGGRESHPSLLRLALRYIVPSRIVPCDNNNDELTLVDVGRIAHFTDLTRKSLLRSSHLLQPSTSGCSREAKLTQLYSATELNEAGVKFEVHKTSQCLLDLELSGHTLKIPFIRVMDSTEVILRNLLAFEQCHYIHESYLTDYAAVFDFLINTEKDVDFFVKNGIIENWFNGLGVNVVHPNINTQQYFLFFK</sequence>
<proteinExistence type="predicted"/>
<dbReference type="PANTHER" id="PTHR31170">
    <property type="entry name" value="BNAC04G53230D PROTEIN"/>
    <property type="match status" value="1"/>
</dbReference>
<protein>
    <submittedName>
        <fullName evidence="1">Uncharacterized protein</fullName>
    </submittedName>
</protein>
<dbReference type="AlphaFoldDB" id="A0A444YCB3"/>
<dbReference type="Proteomes" id="UP000289738">
    <property type="component" value="Chromosome B07"/>
</dbReference>
<keyword evidence="2" id="KW-1185">Reference proteome</keyword>
<accession>A0A444YCB3</accession>
<gene>
    <name evidence="1" type="ORF">Ahy_B07g087498</name>
</gene>